<dbReference type="PANTHER" id="PTHR42748:SF7">
    <property type="entry name" value="NMRA LIKE REDOX SENSOR 1-RELATED"/>
    <property type="match status" value="1"/>
</dbReference>
<evidence type="ECO:0000313" key="4">
    <source>
        <dbReference type="EMBL" id="SEU35372.1"/>
    </source>
</evidence>
<dbReference type="SUPFAM" id="SSF51735">
    <property type="entry name" value="NAD(P)-binding Rossmann-fold domains"/>
    <property type="match status" value="1"/>
</dbReference>
<comment type="similarity">
    <text evidence="1">Belongs to the NmrA-type oxidoreductase family.</text>
</comment>
<evidence type="ECO:0000256" key="2">
    <source>
        <dbReference type="ARBA" id="ARBA00022857"/>
    </source>
</evidence>
<name>A0A1I0L6G9_9ACTN</name>
<dbReference type="AlphaFoldDB" id="A0A1I0L6G9"/>
<dbReference type="STRING" id="568860.SAMN05421811_112242"/>
<dbReference type="Gene3D" id="3.40.50.720">
    <property type="entry name" value="NAD(P)-binding Rossmann-like Domain"/>
    <property type="match status" value="1"/>
</dbReference>
<reference evidence="4 5" key="1">
    <citation type="submission" date="2016-10" db="EMBL/GenBank/DDBJ databases">
        <authorList>
            <person name="de Groot N.N."/>
        </authorList>
    </citation>
    <scope>NUCLEOTIDE SEQUENCE [LARGE SCALE GENOMIC DNA]</scope>
    <source>
        <strain evidence="4 5">CGMCC 4.5598</strain>
    </source>
</reference>
<proteinExistence type="inferred from homology"/>
<sequence length="282" mass="28868">MTVLVFGAGGAQGGAVARRLVEEGLAVRGVSRTGAVPEGVEPVRADLGDRGRLREAFAGVTRVSMVLPLEYDPGRVAAYTRNVLAEAAAAGVARLVFNPGNRLPRADTGAAAFDTRRAAARAVLDSPVPAVVLCPPIYLENLAAPWVRRGLAGEGVLRYPVPASVPVAWLSHADLAAATLAALTGDDLAGATLDLGGEPMTGPELAAAFGARYKAVDVEVFAAGMAAALGPDVAAGVAGTYRWVAGPGRELYAASPGGAKRLGIEVTSPADWAAGQAWRWQR</sequence>
<dbReference type="Pfam" id="PF05368">
    <property type="entry name" value="NmrA"/>
    <property type="match status" value="1"/>
</dbReference>
<dbReference type="EMBL" id="FOHX01000012">
    <property type="protein sequence ID" value="SEU35372.1"/>
    <property type="molecule type" value="Genomic_DNA"/>
</dbReference>
<dbReference type="RefSeq" id="WP_091088943.1">
    <property type="nucleotide sequence ID" value="NZ_FOHX01000012.1"/>
</dbReference>
<gene>
    <name evidence="4" type="ORF">SAMN05421811_112242</name>
</gene>
<dbReference type="Proteomes" id="UP000199361">
    <property type="component" value="Unassembled WGS sequence"/>
</dbReference>
<evidence type="ECO:0000256" key="1">
    <source>
        <dbReference type="ARBA" id="ARBA00006328"/>
    </source>
</evidence>
<evidence type="ECO:0000259" key="3">
    <source>
        <dbReference type="Pfam" id="PF05368"/>
    </source>
</evidence>
<evidence type="ECO:0000313" key="5">
    <source>
        <dbReference type="Proteomes" id="UP000199361"/>
    </source>
</evidence>
<dbReference type="InterPro" id="IPR051164">
    <property type="entry name" value="NmrA-like_oxidored"/>
</dbReference>
<dbReference type="OrthoDB" id="319724at2"/>
<dbReference type="InterPro" id="IPR036291">
    <property type="entry name" value="NAD(P)-bd_dom_sf"/>
</dbReference>
<keyword evidence="2" id="KW-0521">NADP</keyword>
<dbReference type="InterPro" id="IPR008030">
    <property type="entry name" value="NmrA-like"/>
</dbReference>
<dbReference type="PANTHER" id="PTHR42748">
    <property type="entry name" value="NITROGEN METABOLITE REPRESSION PROTEIN NMRA FAMILY MEMBER"/>
    <property type="match status" value="1"/>
</dbReference>
<accession>A0A1I0L6G9</accession>
<protein>
    <submittedName>
        <fullName evidence="4">Uncharacterized conserved protein YbjT, contains NAD(P)-binding and DUF2867 domains</fullName>
    </submittedName>
</protein>
<keyword evidence="5" id="KW-1185">Reference proteome</keyword>
<feature type="domain" description="NmrA-like" evidence="3">
    <location>
        <begin position="2"/>
        <end position="212"/>
    </location>
</feature>
<organism evidence="4 5">
    <name type="scientific">Nonomuraea wenchangensis</name>
    <dbReference type="NCBI Taxonomy" id="568860"/>
    <lineage>
        <taxon>Bacteria</taxon>
        <taxon>Bacillati</taxon>
        <taxon>Actinomycetota</taxon>
        <taxon>Actinomycetes</taxon>
        <taxon>Streptosporangiales</taxon>
        <taxon>Streptosporangiaceae</taxon>
        <taxon>Nonomuraea</taxon>
    </lineage>
</organism>